<evidence type="ECO:0008006" key="8">
    <source>
        <dbReference type="Google" id="ProtNLM"/>
    </source>
</evidence>
<feature type="transmembrane region" description="Helical" evidence="5">
    <location>
        <begin position="172"/>
        <end position="191"/>
    </location>
</feature>
<evidence type="ECO:0000256" key="4">
    <source>
        <dbReference type="SAM" id="MobiDB-lite"/>
    </source>
</evidence>
<reference evidence="6" key="1">
    <citation type="journal article" date="2019" name="bioRxiv">
        <title>The Genome of the Zebra Mussel, Dreissena polymorpha: A Resource for Invasive Species Research.</title>
        <authorList>
            <person name="McCartney M.A."/>
            <person name="Auch B."/>
            <person name="Kono T."/>
            <person name="Mallez S."/>
            <person name="Zhang Y."/>
            <person name="Obille A."/>
            <person name="Becker A."/>
            <person name="Abrahante J.E."/>
            <person name="Garbe J."/>
            <person name="Badalamenti J.P."/>
            <person name="Herman A."/>
            <person name="Mangelson H."/>
            <person name="Liachko I."/>
            <person name="Sullivan S."/>
            <person name="Sone E.D."/>
            <person name="Koren S."/>
            <person name="Silverstein K.A.T."/>
            <person name="Beckman K.B."/>
            <person name="Gohl D.M."/>
        </authorList>
    </citation>
    <scope>NUCLEOTIDE SEQUENCE</scope>
    <source>
        <strain evidence="6">Duluth1</strain>
        <tissue evidence="6">Whole animal</tissue>
    </source>
</reference>
<feature type="compositionally biased region" description="Basic and acidic residues" evidence="4">
    <location>
        <begin position="247"/>
        <end position="260"/>
    </location>
</feature>
<evidence type="ECO:0000313" key="6">
    <source>
        <dbReference type="EMBL" id="KAH3782571.1"/>
    </source>
</evidence>
<comment type="subcellular location">
    <subcellularLocation>
        <location evidence="1">Membrane</location>
        <topology evidence="1">Multi-pass membrane protein</topology>
    </subcellularLocation>
</comment>
<dbReference type="Proteomes" id="UP000828390">
    <property type="component" value="Unassembled WGS sequence"/>
</dbReference>
<sequence length="651" mass="74630">MSRKPSRAQVHCERTSRLTARMPENIPRPSICTVVLKWVSSVLFGLVLLVCVIESKLCILAISNKMRNTSEMRYVRFVMLFLVVLVPSVLNLIRGFWRGAFRKDKPWPRKPVLLVGFLVSILEALGLCLFVFHIPGIKGMDQPCMVILVMNAVHLCPALYKMWQARKGRLRNTFAIIALLDFVGITIWLLLENIKVTDGWWLLVAVVVLSIAWTSYVQEQLVEPPRCTQTHNSTDKKEGNSNQNTENRADNRTQTETDDSSRKESTTWKLTIYMSFLKIIFTVAISLWMFFFLLFENRPTLVDFASGWSGWGRDTLTSRREDLYFFIANTVGSLVGYIVAYLACTACMQRLAFSFPLFLATPVSIVLLLIPEACDFLITTSDRVRTRPSYTEYRYAEGKKAILAANVQCRFAGTMVDPCEEKRRRRFRKKKKKSKIIMCTTMFRETEQEMRQLLESIKSISLAEKYGGKPFECHIFFDGAVEESTPTTFFMQLITIIESTLVTYDIITTELTTTQPRNVEERMRTTPYGMVWAHANDQLDLTIHMKDNTKVKNKKRWSQVMYMSYVLKKVKMQMKKATSPIAANDETFILTTDADVSFTSNSVEALIDLMTRDHSVGAVCARTHPLGRGPLVWYQTLSTLLGIGFRRPRSK</sequence>
<dbReference type="GO" id="GO:0016020">
    <property type="term" value="C:membrane"/>
    <property type="evidence" value="ECO:0007669"/>
    <property type="project" value="UniProtKB-SubCell"/>
</dbReference>
<accession>A0A9D4INT5</accession>
<dbReference type="PANTHER" id="PTHR22914">
    <property type="entry name" value="CHITIN SYNTHASE"/>
    <property type="match status" value="1"/>
</dbReference>
<keyword evidence="2 5" id="KW-0812">Transmembrane</keyword>
<evidence type="ECO:0000256" key="2">
    <source>
        <dbReference type="ARBA" id="ARBA00022692"/>
    </source>
</evidence>
<name>A0A9D4INT5_DREPO</name>
<reference evidence="6" key="2">
    <citation type="submission" date="2020-11" db="EMBL/GenBank/DDBJ databases">
        <authorList>
            <person name="McCartney M.A."/>
            <person name="Auch B."/>
            <person name="Kono T."/>
            <person name="Mallez S."/>
            <person name="Becker A."/>
            <person name="Gohl D.M."/>
            <person name="Silverstein K.A.T."/>
            <person name="Koren S."/>
            <person name="Bechman K.B."/>
            <person name="Herman A."/>
            <person name="Abrahante J.E."/>
            <person name="Garbe J."/>
        </authorList>
    </citation>
    <scope>NUCLEOTIDE SEQUENCE</scope>
    <source>
        <strain evidence="6">Duluth1</strain>
        <tissue evidence="6">Whole animal</tissue>
    </source>
</reference>
<dbReference type="GO" id="GO:0071944">
    <property type="term" value="C:cell periphery"/>
    <property type="evidence" value="ECO:0007669"/>
    <property type="project" value="TreeGrafter"/>
</dbReference>
<feature type="transmembrane region" description="Helical" evidence="5">
    <location>
        <begin position="74"/>
        <end position="93"/>
    </location>
</feature>
<keyword evidence="3 5" id="KW-0472">Membrane</keyword>
<keyword evidence="5" id="KW-1133">Transmembrane helix</keyword>
<dbReference type="InterPro" id="IPR004835">
    <property type="entry name" value="Chitin_synth"/>
</dbReference>
<evidence type="ECO:0000256" key="5">
    <source>
        <dbReference type="SAM" id="Phobius"/>
    </source>
</evidence>
<feature type="transmembrane region" description="Helical" evidence="5">
    <location>
        <begin position="351"/>
        <end position="370"/>
    </location>
</feature>
<evidence type="ECO:0000313" key="7">
    <source>
        <dbReference type="Proteomes" id="UP000828390"/>
    </source>
</evidence>
<dbReference type="EMBL" id="JAIWYP010000008">
    <property type="protein sequence ID" value="KAH3782571.1"/>
    <property type="molecule type" value="Genomic_DNA"/>
</dbReference>
<evidence type="ECO:0000256" key="3">
    <source>
        <dbReference type="ARBA" id="ARBA00023136"/>
    </source>
</evidence>
<keyword evidence="7" id="KW-1185">Reference proteome</keyword>
<feature type="transmembrane region" description="Helical" evidence="5">
    <location>
        <begin position="113"/>
        <end position="134"/>
    </location>
</feature>
<feature type="transmembrane region" description="Helical" evidence="5">
    <location>
        <begin position="270"/>
        <end position="295"/>
    </location>
</feature>
<evidence type="ECO:0000256" key="1">
    <source>
        <dbReference type="ARBA" id="ARBA00004141"/>
    </source>
</evidence>
<protein>
    <recommendedName>
        <fullName evidence="8">Chitin synthase</fullName>
    </recommendedName>
</protein>
<dbReference type="PANTHER" id="PTHR22914:SF41">
    <property type="entry name" value="CHITIN SYNTHASE 7"/>
    <property type="match status" value="1"/>
</dbReference>
<comment type="caution">
    <text evidence="6">The sequence shown here is derived from an EMBL/GenBank/DDBJ whole genome shotgun (WGS) entry which is preliminary data.</text>
</comment>
<gene>
    <name evidence="6" type="ORF">DPMN_160488</name>
</gene>
<feature type="region of interest" description="Disordered" evidence="4">
    <location>
        <begin position="227"/>
        <end position="260"/>
    </location>
</feature>
<proteinExistence type="predicted"/>
<feature type="transmembrane region" description="Helical" evidence="5">
    <location>
        <begin position="38"/>
        <end position="62"/>
    </location>
</feature>
<feature type="transmembrane region" description="Helical" evidence="5">
    <location>
        <begin position="323"/>
        <end position="344"/>
    </location>
</feature>
<feature type="transmembrane region" description="Helical" evidence="5">
    <location>
        <begin position="197"/>
        <end position="216"/>
    </location>
</feature>
<dbReference type="AlphaFoldDB" id="A0A9D4INT5"/>
<dbReference type="GO" id="GO:0006031">
    <property type="term" value="P:chitin biosynthetic process"/>
    <property type="evidence" value="ECO:0007669"/>
    <property type="project" value="TreeGrafter"/>
</dbReference>
<dbReference type="GO" id="GO:0004100">
    <property type="term" value="F:chitin synthase activity"/>
    <property type="evidence" value="ECO:0007669"/>
    <property type="project" value="InterPro"/>
</dbReference>
<organism evidence="6 7">
    <name type="scientific">Dreissena polymorpha</name>
    <name type="common">Zebra mussel</name>
    <name type="synonym">Mytilus polymorpha</name>
    <dbReference type="NCBI Taxonomy" id="45954"/>
    <lineage>
        <taxon>Eukaryota</taxon>
        <taxon>Metazoa</taxon>
        <taxon>Spiralia</taxon>
        <taxon>Lophotrochozoa</taxon>
        <taxon>Mollusca</taxon>
        <taxon>Bivalvia</taxon>
        <taxon>Autobranchia</taxon>
        <taxon>Heteroconchia</taxon>
        <taxon>Euheterodonta</taxon>
        <taxon>Imparidentia</taxon>
        <taxon>Neoheterodontei</taxon>
        <taxon>Myida</taxon>
        <taxon>Dreissenoidea</taxon>
        <taxon>Dreissenidae</taxon>
        <taxon>Dreissena</taxon>
    </lineage>
</organism>